<dbReference type="Gene3D" id="3.10.20.30">
    <property type="match status" value="1"/>
</dbReference>
<evidence type="ECO:0000256" key="1">
    <source>
        <dbReference type="ARBA" id="ARBA00007874"/>
    </source>
</evidence>
<dbReference type="Pfam" id="PF00111">
    <property type="entry name" value="Fer2"/>
    <property type="match status" value="1"/>
</dbReference>
<protein>
    <submittedName>
        <fullName evidence="10">Ferredoxin</fullName>
    </submittedName>
</protein>
<dbReference type="GO" id="GO:0046872">
    <property type="term" value="F:metal ion binding"/>
    <property type="evidence" value="ECO:0007669"/>
    <property type="project" value="UniProtKB-KW"/>
</dbReference>
<evidence type="ECO:0000256" key="6">
    <source>
        <dbReference type="ARBA" id="ARBA00023004"/>
    </source>
</evidence>
<evidence type="ECO:0000256" key="7">
    <source>
        <dbReference type="ARBA" id="ARBA00023014"/>
    </source>
</evidence>
<evidence type="ECO:0000256" key="8">
    <source>
        <dbReference type="ARBA" id="ARBA00034078"/>
    </source>
</evidence>
<dbReference type="AlphaFoldDB" id="A0A1H4EE66"/>
<comment type="similarity">
    <text evidence="1">Belongs to the 2Fe2S plant-type ferredoxin family.</text>
</comment>
<dbReference type="PROSITE" id="PS51085">
    <property type="entry name" value="2FE2S_FER_2"/>
    <property type="match status" value="1"/>
</dbReference>
<dbReference type="PANTHER" id="PTHR43112:SF3">
    <property type="entry name" value="FERREDOXIN-2, CHLOROPLASTIC"/>
    <property type="match status" value="1"/>
</dbReference>
<evidence type="ECO:0000256" key="4">
    <source>
        <dbReference type="ARBA" id="ARBA00022723"/>
    </source>
</evidence>
<comment type="cofactor">
    <cofactor evidence="8">
        <name>[2Fe-2S] cluster</name>
        <dbReference type="ChEBI" id="CHEBI:190135"/>
    </cofactor>
</comment>
<proteinExistence type="inferred from homology"/>
<gene>
    <name evidence="10" type="ORF">SAMN05421875_13414</name>
</gene>
<name>A0A1H4EE66_9BURK</name>
<sequence length="102" mass="11067">MSDSFLSPMTAPFFTARVAPGDQQCDAWPDQPLLISLEQGGIDWPSSCRNGTCRTCLGQLRQGSVRYEVKWPGLSSEEMAEGCVLPCVAYPVSDIELQAGPD</sequence>
<accession>A0A1H4EE66</accession>
<evidence type="ECO:0000256" key="2">
    <source>
        <dbReference type="ARBA" id="ARBA00022448"/>
    </source>
</evidence>
<evidence type="ECO:0000256" key="3">
    <source>
        <dbReference type="ARBA" id="ARBA00022714"/>
    </source>
</evidence>
<keyword evidence="6" id="KW-0408">Iron</keyword>
<dbReference type="InterPro" id="IPR036010">
    <property type="entry name" value="2Fe-2S_ferredoxin-like_sf"/>
</dbReference>
<organism evidence="10 11">
    <name type="scientific">Acidovorax soli</name>
    <dbReference type="NCBI Taxonomy" id="592050"/>
    <lineage>
        <taxon>Bacteria</taxon>
        <taxon>Pseudomonadati</taxon>
        <taxon>Pseudomonadota</taxon>
        <taxon>Betaproteobacteria</taxon>
        <taxon>Burkholderiales</taxon>
        <taxon>Comamonadaceae</taxon>
        <taxon>Acidovorax</taxon>
    </lineage>
</organism>
<evidence type="ECO:0000313" key="11">
    <source>
        <dbReference type="Proteomes" id="UP000199002"/>
    </source>
</evidence>
<dbReference type="Proteomes" id="UP000199002">
    <property type="component" value="Unassembled WGS sequence"/>
</dbReference>
<dbReference type="PANTHER" id="PTHR43112">
    <property type="entry name" value="FERREDOXIN"/>
    <property type="match status" value="1"/>
</dbReference>
<reference evidence="11" key="1">
    <citation type="submission" date="2016-10" db="EMBL/GenBank/DDBJ databases">
        <authorList>
            <person name="Varghese N."/>
            <person name="Submissions S."/>
        </authorList>
    </citation>
    <scope>NUCLEOTIDE SEQUENCE [LARGE SCALE GENOMIC DNA]</scope>
    <source>
        <strain evidence="11">DSM 25157</strain>
    </source>
</reference>
<keyword evidence="2" id="KW-0813">Transport</keyword>
<keyword evidence="5" id="KW-0249">Electron transport</keyword>
<evidence type="ECO:0000259" key="9">
    <source>
        <dbReference type="PROSITE" id="PS51085"/>
    </source>
</evidence>
<keyword evidence="7" id="KW-0411">Iron-sulfur</keyword>
<evidence type="ECO:0000256" key="5">
    <source>
        <dbReference type="ARBA" id="ARBA00022982"/>
    </source>
</evidence>
<dbReference type="InterPro" id="IPR012675">
    <property type="entry name" value="Beta-grasp_dom_sf"/>
</dbReference>
<evidence type="ECO:0000313" key="10">
    <source>
        <dbReference type="EMBL" id="SEA83089.1"/>
    </source>
</evidence>
<keyword evidence="4" id="KW-0479">Metal-binding</keyword>
<keyword evidence="3" id="KW-0001">2Fe-2S</keyword>
<dbReference type="SUPFAM" id="SSF54292">
    <property type="entry name" value="2Fe-2S ferredoxin-like"/>
    <property type="match status" value="1"/>
</dbReference>
<dbReference type="STRING" id="592050.SAMN05421875_13414"/>
<dbReference type="GO" id="GO:0051537">
    <property type="term" value="F:2 iron, 2 sulfur cluster binding"/>
    <property type="evidence" value="ECO:0007669"/>
    <property type="project" value="UniProtKB-KW"/>
</dbReference>
<dbReference type="CDD" id="cd00207">
    <property type="entry name" value="fer2"/>
    <property type="match status" value="1"/>
</dbReference>
<dbReference type="EMBL" id="FNQJ01000034">
    <property type="protein sequence ID" value="SEA83089.1"/>
    <property type="molecule type" value="Genomic_DNA"/>
</dbReference>
<dbReference type="InterPro" id="IPR001041">
    <property type="entry name" value="2Fe-2S_ferredoxin-type"/>
</dbReference>
<keyword evidence="11" id="KW-1185">Reference proteome</keyword>
<feature type="domain" description="2Fe-2S ferredoxin-type" evidence="9">
    <location>
        <begin position="14"/>
        <end position="102"/>
    </location>
</feature>